<proteinExistence type="predicted"/>
<sequence length="376" mass="39527">MALIKINVGQTVASESAAKKPSYKIAKVGGVQTLVVNSAKKAELQAVLGLLKKAKTAAVAGMKYYTNAAKASAVAGKSPKGPNKLNAQRAAKEDKAKGKTLIKEAKTLIKEANSHAKKHGLGGLNLPLSATDIVLVDPGLTKAIKAVRSTKLTEFGVTGKRGAFKPKFVKEAAFDALGSKTTTKAAAKAPVKKMKGAITGAHTPAKAKALKEKRANDLGLTSKTKKKASTLDEALKGNPDKEVKKLGNVALDSFTTKRVPGTKVSIEAHDHAPASKEIANIVKSLIEKGGVTKGKFRVKGNSIEYKLGTASYRMSKNPKTGKWDSRANFGGNGGGSVPGYSLQSARKGLEASIKRLQKFDKVDRMAAQNSWMKGGK</sequence>
<organism evidence="1 2">
    <name type="scientific">Erwinia phage pEa_SNUABM_30</name>
    <dbReference type="NCBI Taxonomy" id="2869553"/>
    <lineage>
        <taxon>Viruses</taxon>
        <taxon>Duplodnaviria</taxon>
        <taxon>Heunggongvirae</taxon>
        <taxon>Uroviricota</taxon>
        <taxon>Caudoviricetes</taxon>
        <taxon>Alexandravirus</taxon>
        <taxon>Alexandravirus SNUABM30</taxon>
    </lineage>
</organism>
<reference evidence="1 2" key="1">
    <citation type="submission" date="2021-06" db="EMBL/GenBank/DDBJ databases">
        <title>Complete genome sequence of Erwinia phage pEa_SNUABM_30.</title>
        <authorList>
            <person name="Kim S.G."/>
            <person name="Park S.C."/>
        </authorList>
    </citation>
    <scope>NUCLEOTIDE SEQUENCE [LARGE SCALE GENOMIC DNA]</scope>
</reference>
<name>A0AAE8XM23_9CAUD</name>
<dbReference type="Proteomes" id="UP000827754">
    <property type="component" value="Segment"/>
</dbReference>
<evidence type="ECO:0000313" key="2">
    <source>
        <dbReference type="Proteomes" id="UP000827754"/>
    </source>
</evidence>
<dbReference type="EMBL" id="MZ443778">
    <property type="protein sequence ID" value="UAW53307.1"/>
    <property type="molecule type" value="Genomic_DNA"/>
</dbReference>
<accession>A0AAE8XM23</accession>
<protein>
    <submittedName>
        <fullName evidence="1">Uncharacterized protein</fullName>
    </submittedName>
</protein>
<evidence type="ECO:0000313" key="1">
    <source>
        <dbReference type="EMBL" id="UAW53307.1"/>
    </source>
</evidence>
<keyword evidence="2" id="KW-1185">Reference proteome</keyword>
<gene>
    <name evidence="1" type="ORF">pEaSNUABM30_00189</name>
</gene>